<feature type="domain" description="Serine aminopeptidase S33" evidence="2">
    <location>
        <begin position="79"/>
        <end position="198"/>
    </location>
</feature>
<dbReference type="PANTHER" id="PTHR22946">
    <property type="entry name" value="DIENELACTONE HYDROLASE DOMAIN-CONTAINING PROTEIN-RELATED"/>
    <property type="match status" value="1"/>
</dbReference>
<dbReference type="Pfam" id="PF12146">
    <property type="entry name" value="Hydrolase_4"/>
    <property type="match status" value="1"/>
</dbReference>
<dbReference type="PANTHER" id="PTHR22946:SF9">
    <property type="entry name" value="POLYKETIDE TRANSFERASE AF380"/>
    <property type="match status" value="1"/>
</dbReference>
<dbReference type="STRING" id="1121001.SAMN02745857_01726"/>
<dbReference type="InterPro" id="IPR022742">
    <property type="entry name" value="Hydrolase_4"/>
</dbReference>
<evidence type="ECO:0000313" key="4">
    <source>
        <dbReference type="Proteomes" id="UP000192761"/>
    </source>
</evidence>
<keyword evidence="1 3" id="KW-0378">Hydrolase</keyword>
<accession>A0A1W1XIT5</accession>
<dbReference type="RefSeq" id="WP_139798741.1">
    <property type="nucleotide sequence ID" value="NZ_FWXD01000008.1"/>
</dbReference>
<organism evidence="3 4">
    <name type="scientific">Andreprevotia lacus DSM 23236</name>
    <dbReference type="NCBI Taxonomy" id="1121001"/>
    <lineage>
        <taxon>Bacteria</taxon>
        <taxon>Pseudomonadati</taxon>
        <taxon>Pseudomonadota</taxon>
        <taxon>Betaproteobacteria</taxon>
        <taxon>Neisseriales</taxon>
        <taxon>Chitinibacteraceae</taxon>
        <taxon>Andreprevotia</taxon>
    </lineage>
</organism>
<dbReference type="EMBL" id="FWXD01000008">
    <property type="protein sequence ID" value="SMC23885.1"/>
    <property type="molecule type" value="Genomic_DNA"/>
</dbReference>
<dbReference type="Proteomes" id="UP000192761">
    <property type="component" value="Unassembled WGS sequence"/>
</dbReference>
<reference evidence="3 4" key="1">
    <citation type="submission" date="2017-04" db="EMBL/GenBank/DDBJ databases">
        <authorList>
            <person name="Afonso C.L."/>
            <person name="Miller P.J."/>
            <person name="Scott M.A."/>
            <person name="Spackman E."/>
            <person name="Goraichik I."/>
            <person name="Dimitrov K.M."/>
            <person name="Suarez D.L."/>
            <person name="Swayne D.E."/>
        </authorList>
    </citation>
    <scope>NUCLEOTIDE SEQUENCE [LARGE SCALE GENOMIC DNA]</scope>
    <source>
        <strain evidence="3 4">DSM 23236</strain>
    </source>
</reference>
<proteinExistence type="predicted"/>
<evidence type="ECO:0000256" key="1">
    <source>
        <dbReference type="ARBA" id="ARBA00022801"/>
    </source>
</evidence>
<evidence type="ECO:0000259" key="2">
    <source>
        <dbReference type="Pfam" id="PF12146"/>
    </source>
</evidence>
<name>A0A1W1XIT5_9NEIS</name>
<dbReference type="AlphaFoldDB" id="A0A1W1XIT5"/>
<dbReference type="GO" id="GO:0052689">
    <property type="term" value="F:carboxylic ester hydrolase activity"/>
    <property type="evidence" value="ECO:0007669"/>
    <property type="project" value="UniProtKB-ARBA"/>
</dbReference>
<evidence type="ECO:0000313" key="3">
    <source>
        <dbReference type="EMBL" id="SMC23885.1"/>
    </source>
</evidence>
<gene>
    <name evidence="3" type="ORF">SAMN02745857_01726</name>
</gene>
<dbReference type="OrthoDB" id="8564128at2"/>
<dbReference type="Gene3D" id="3.40.50.1820">
    <property type="entry name" value="alpha/beta hydrolase"/>
    <property type="match status" value="1"/>
</dbReference>
<sequence length="268" mass="29888">MTYRLAGSQGALSALRGGMASQAWREEVLRIPSRDIPPSPLVTTLYLPHGRGPFPLWVFNHGKHYGPAAQQSRCQPLAFVRVLTAAGFAVAAPNRKGFADSGGVHLAHWRNPLSGALFCARDIDAAIRGLVRHPCIQADRIFVAGVSYGGLATLAYGMKPHHGVRALVNFSGGLRAEHEPGWQQPLLLAFRHLGRYARRPSLWFYGENDHYWSMDFAQSLHRQYVQSNHDARLINTGVFKSDAHLLVYDEAGNDRWWPHVRELIESNP</sequence>
<protein>
    <submittedName>
        <fullName evidence="3">Alpha/beta hydrolase family protein</fullName>
    </submittedName>
</protein>
<dbReference type="SUPFAM" id="SSF53474">
    <property type="entry name" value="alpha/beta-Hydrolases"/>
    <property type="match status" value="1"/>
</dbReference>
<dbReference type="InterPro" id="IPR029058">
    <property type="entry name" value="AB_hydrolase_fold"/>
</dbReference>
<keyword evidence="4" id="KW-1185">Reference proteome</keyword>
<dbReference type="InterPro" id="IPR050261">
    <property type="entry name" value="FrsA_esterase"/>
</dbReference>